<evidence type="ECO:0000313" key="3">
    <source>
        <dbReference type="EMBL" id="KRT35003.1"/>
    </source>
</evidence>
<dbReference type="Pfam" id="PF00384">
    <property type="entry name" value="Molybdopterin"/>
    <property type="match status" value="1"/>
</dbReference>
<evidence type="ECO:0000313" key="4">
    <source>
        <dbReference type="Proteomes" id="UP000005273"/>
    </source>
</evidence>
<accession>A0A0T5X9E0</accession>
<dbReference type="GO" id="GO:0016020">
    <property type="term" value="C:membrane"/>
    <property type="evidence" value="ECO:0007669"/>
    <property type="project" value="TreeGrafter"/>
</dbReference>
<evidence type="ECO:0000259" key="2">
    <source>
        <dbReference type="Pfam" id="PF00384"/>
    </source>
</evidence>
<dbReference type="CDD" id="cd02761">
    <property type="entry name" value="MopB_FmdB-FwdB"/>
    <property type="match status" value="1"/>
</dbReference>
<feature type="domain" description="Molybdopterin oxidoreductase" evidence="2">
    <location>
        <begin position="83"/>
        <end position="380"/>
    </location>
</feature>
<dbReference type="GO" id="GO:0003954">
    <property type="term" value="F:NADH dehydrogenase activity"/>
    <property type="evidence" value="ECO:0007669"/>
    <property type="project" value="TreeGrafter"/>
</dbReference>
<evidence type="ECO:0000256" key="1">
    <source>
        <dbReference type="ARBA" id="ARBA00023002"/>
    </source>
</evidence>
<dbReference type="OrthoDB" id="9803192at2"/>
<proteinExistence type="predicted"/>
<reference evidence="4" key="1">
    <citation type="submission" date="2012-09" db="EMBL/GenBank/DDBJ databases">
        <authorList>
            <person name="Weinstock G."/>
            <person name="Sodergren E."/>
            <person name="Clifton S."/>
            <person name="Fulton L."/>
            <person name="Fulton B."/>
            <person name="Courtney L."/>
            <person name="Fronick C."/>
            <person name="Harrison M."/>
            <person name="Strong C."/>
            <person name="Farmer C."/>
            <person name="Delehaunty K."/>
            <person name="Markovic C."/>
            <person name="Hall O."/>
            <person name="Minx P."/>
            <person name="Tomlinson C."/>
            <person name="Mitreva M."/>
            <person name="Nelson J."/>
            <person name="Hou S."/>
            <person name="Wollam A."/>
            <person name="Pepin K.H."/>
            <person name="Johnson M."/>
            <person name="Bhonagiri V."/>
            <person name="Nash W.E."/>
            <person name="Suruliraj S."/>
            <person name="Warren W."/>
            <person name="Chinwalla A."/>
            <person name="Mardis E.R."/>
            <person name="Wilson R.K."/>
        </authorList>
    </citation>
    <scope>NUCLEOTIDE SEQUENCE [LARGE SCALE GENOMIC DNA]</scope>
    <source>
        <strain evidence="4">OS1</strain>
    </source>
</reference>
<dbReference type="eggNOG" id="COG1029">
    <property type="taxonomic scope" value="Bacteria"/>
</dbReference>
<keyword evidence="1" id="KW-0560">Oxidoreductase</keyword>
<protein>
    <submittedName>
        <fullName evidence="3">Formylmethanofuran dehydrogenase subunit B</fullName>
    </submittedName>
</protein>
<dbReference type="AlphaFoldDB" id="A0A0T5X9E0"/>
<name>A0A0T5X9E0_9BACT</name>
<dbReference type="RefSeq" id="WP_057940673.1">
    <property type="nucleotide sequence ID" value="NZ_ACJX03000001.1"/>
</dbReference>
<dbReference type="InterPro" id="IPR006656">
    <property type="entry name" value="Mopterin_OxRdtase"/>
</dbReference>
<comment type="caution">
    <text evidence="3">The sequence shown here is derived from an EMBL/GenBank/DDBJ whole genome shotgun (WGS) entry which is preliminary data.</text>
</comment>
<dbReference type="GO" id="GO:0022904">
    <property type="term" value="P:respiratory electron transport chain"/>
    <property type="evidence" value="ECO:0007669"/>
    <property type="project" value="TreeGrafter"/>
</dbReference>
<dbReference type="PANTHER" id="PTHR43105:SF14">
    <property type="entry name" value="FORMATE DEHYDROGENASE H"/>
    <property type="match status" value="1"/>
</dbReference>
<dbReference type="InterPro" id="IPR050123">
    <property type="entry name" value="Prok_molybdopt-oxidoreductase"/>
</dbReference>
<dbReference type="STRING" id="592015.HMPREF1705_04262"/>
<sequence>MKIEKNVVCTFCGCLCDDITLTIENNNITKVEKACANGRGLFEGYDPHFRAPRVNGKEVTFLEAIKEASNILSSAKYPLIYGLSSTSIEAQRISVQLAETIGASIDSTSSVCHGPTGLAMQSVGEPTCTLGEIKNRADLLVFWGCNPLVSHSRHFARYSAMPKGRFISEGRKDRKVVVVDVRRSETAKAADLFIQIRQGYDYEVLLAIKALVKGKAISATEVGGVPTELLQQFVHTMKSCRYGVIFFGMGLTMTKGRDLNVREVFSLVRELNNYTRFSALPMRGHGNVTGADQVMSWLCGFPFAINFSKGYPRYGPGEFTAVDLLSGGEADALLVIASDPVAHFPAGATRHIEKIPSIVIDPVESLTAKIATVYFPTAMYGVDCEGTAYRMDSVPLRLKAPLERQRKSDEEVLEAIFEGVKEC</sequence>
<dbReference type="PIRSF" id="PIRSF005646">
    <property type="entry name" value="FwdB"/>
    <property type="match status" value="1"/>
</dbReference>
<dbReference type="SUPFAM" id="SSF53706">
    <property type="entry name" value="Formate dehydrogenase/DMSO reductase, domains 1-3"/>
    <property type="match status" value="1"/>
</dbReference>
<dbReference type="NCBIfam" id="TIGR03129">
    <property type="entry name" value="one_C_dehyd_B"/>
    <property type="match status" value="1"/>
</dbReference>
<organism evidence="3 4">
    <name type="scientific">Acetomicrobium hydrogeniformans ATCC BAA-1850</name>
    <dbReference type="NCBI Taxonomy" id="592015"/>
    <lineage>
        <taxon>Bacteria</taxon>
        <taxon>Thermotogati</taxon>
        <taxon>Synergistota</taxon>
        <taxon>Synergistia</taxon>
        <taxon>Synergistales</taxon>
        <taxon>Acetomicrobiaceae</taxon>
        <taxon>Acetomicrobium</taxon>
    </lineage>
</organism>
<dbReference type="GO" id="GO:0015948">
    <property type="term" value="P:methanogenesis"/>
    <property type="evidence" value="ECO:0007669"/>
    <property type="project" value="InterPro"/>
</dbReference>
<keyword evidence="4" id="KW-1185">Reference proteome</keyword>
<dbReference type="PANTHER" id="PTHR43105">
    <property type="entry name" value="RESPIRATORY NITRATE REDUCTASE"/>
    <property type="match status" value="1"/>
</dbReference>
<dbReference type="Proteomes" id="UP000005273">
    <property type="component" value="Unassembled WGS sequence"/>
</dbReference>
<dbReference type="GO" id="GO:0018493">
    <property type="term" value="F:formylmethanofuran dehydrogenase activity"/>
    <property type="evidence" value="ECO:0007669"/>
    <property type="project" value="InterPro"/>
</dbReference>
<gene>
    <name evidence="3" type="ORF">HMPREF1705_04262</name>
</gene>
<dbReference type="Gene3D" id="3.40.228.10">
    <property type="entry name" value="Dimethylsulfoxide Reductase, domain 2"/>
    <property type="match status" value="1"/>
</dbReference>
<dbReference type="InterPro" id="IPR016457">
    <property type="entry name" value="Formylmethanofuran_DH_bsu"/>
</dbReference>
<dbReference type="EMBL" id="ACJX03000001">
    <property type="protein sequence ID" value="KRT35003.1"/>
    <property type="molecule type" value="Genomic_DNA"/>
</dbReference>